<dbReference type="InterPro" id="IPR051678">
    <property type="entry name" value="AGP_Transferase"/>
</dbReference>
<evidence type="ECO:0008006" key="3">
    <source>
        <dbReference type="Google" id="ProtNLM"/>
    </source>
</evidence>
<gene>
    <name evidence="1" type="ORF">GFSPODELE1_LOCUS6959</name>
</gene>
<organism evidence="1 2">
    <name type="scientific">Somion occarium</name>
    <dbReference type="NCBI Taxonomy" id="3059160"/>
    <lineage>
        <taxon>Eukaryota</taxon>
        <taxon>Fungi</taxon>
        <taxon>Dikarya</taxon>
        <taxon>Basidiomycota</taxon>
        <taxon>Agaricomycotina</taxon>
        <taxon>Agaricomycetes</taxon>
        <taxon>Polyporales</taxon>
        <taxon>Cerrenaceae</taxon>
        <taxon>Somion</taxon>
    </lineage>
</organism>
<keyword evidence="2" id="KW-1185">Reference proteome</keyword>
<sequence>MAYVLMDMVEGHALDWDSLDDAAKKHVLEQLADVFIKLSQHPFSAIGCLYPSESDSATIGPITADDLADGGEDGSLSVLGPFSSSQSYLHATIERNLGFIRAGKAYANARIDAYLVHLYLLDSLPVLSKGSSDSEKFFLKHMDDKGDHILVDDKFNIVGIIDWEWAQSLPKSDAFASPLFLLDVARYYEGYNELSTDETFFATVLEAKGHKELAELARLGRVQHRISHCVGGDVENSDDFPMLFAGLQKLLLGNDDPEVDWHSWRTSALKRYRSDVGLQALLSAENPV</sequence>
<accession>A0ABP1DLE1</accession>
<dbReference type="PANTHER" id="PTHR21310">
    <property type="entry name" value="AMINOGLYCOSIDE PHOSPHOTRANSFERASE-RELATED-RELATED"/>
    <property type="match status" value="1"/>
</dbReference>
<dbReference type="PANTHER" id="PTHR21310:SF15">
    <property type="entry name" value="AMINOGLYCOSIDE PHOSPHOTRANSFERASE DOMAIN-CONTAINING PROTEIN"/>
    <property type="match status" value="1"/>
</dbReference>
<dbReference type="EMBL" id="OZ037948">
    <property type="protein sequence ID" value="CAL1708656.1"/>
    <property type="molecule type" value="Genomic_DNA"/>
</dbReference>
<dbReference type="InterPro" id="IPR011009">
    <property type="entry name" value="Kinase-like_dom_sf"/>
</dbReference>
<dbReference type="SUPFAM" id="SSF56112">
    <property type="entry name" value="Protein kinase-like (PK-like)"/>
    <property type="match status" value="1"/>
</dbReference>
<evidence type="ECO:0000313" key="1">
    <source>
        <dbReference type="EMBL" id="CAL1708656.1"/>
    </source>
</evidence>
<name>A0ABP1DLE1_9APHY</name>
<dbReference type="Proteomes" id="UP001497453">
    <property type="component" value="Chromosome 5"/>
</dbReference>
<evidence type="ECO:0000313" key="2">
    <source>
        <dbReference type="Proteomes" id="UP001497453"/>
    </source>
</evidence>
<proteinExistence type="predicted"/>
<protein>
    <recommendedName>
        <fullName evidence="3">Aminoglycoside phosphotransferase domain-containing protein</fullName>
    </recommendedName>
</protein>
<reference evidence="2" key="1">
    <citation type="submission" date="2024-04" db="EMBL/GenBank/DDBJ databases">
        <authorList>
            <person name="Shaw F."/>
            <person name="Minotto A."/>
        </authorList>
    </citation>
    <scope>NUCLEOTIDE SEQUENCE [LARGE SCALE GENOMIC DNA]</scope>
</reference>